<gene>
    <name evidence="1" type="ORF">rCG_63556</name>
</gene>
<proteinExistence type="predicted"/>
<dbReference type="Proteomes" id="UP000234681">
    <property type="component" value="Chromosome 1"/>
</dbReference>
<reference evidence="2" key="1">
    <citation type="submission" date="2005-09" db="EMBL/GenBank/DDBJ databases">
        <authorList>
            <person name="Mural R.J."/>
            <person name="Li P.W."/>
            <person name="Adams M.D."/>
            <person name="Amanatides P.G."/>
            <person name="Baden-Tillson H."/>
            <person name="Barnstead M."/>
            <person name="Chin S.H."/>
            <person name="Dew I."/>
            <person name="Evans C.A."/>
            <person name="Ferriera S."/>
            <person name="Flanigan M."/>
            <person name="Fosler C."/>
            <person name="Glodek A."/>
            <person name="Gu Z."/>
            <person name="Holt R.A."/>
            <person name="Jennings D."/>
            <person name="Kraft C.L."/>
            <person name="Lu F."/>
            <person name="Nguyen T."/>
            <person name="Nusskern D.R."/>
            <person name="Pfannkoch C.M."/>
            <person name="Sitter C."/>
            <person name="Sutton G.G."/>
            <person name="Venter J.C."/>
            <person name="Wang Z."/>
            <person name="Woodage T."/>
            <person name="Zheng X.H."/>
            <person name="Zhong F."/>
        </authorList>
    </citation>
    <scope>NUCLEOTIDE SEQUENCE [LARGE SCALE GENOMIC DNA]</scope>
    <source>
        <strain>BN</strain>
        <strain evidence="2">Sprague-Dawley</strain>
    </source>
</reference>
<accession>A6JBI8</accession>
<protein>
    <submittedName>
        <fullName evidence="1">RCG63556</fullName>
    </submittedName>
</protein>
<organism evidence="1 2">
    <name type="scientific">Rattus norvegicus</name>
    <name type="common">Rat</name>
    <dbReference type="NCBI Taxonomy" id="10116"/>
    <lineage>
        <taxon>Eukaryota</taxon>
        <taxon>Metazoa</taxon>
        <taxon>Chordata</taxon>
        <taxon>Craniata</taxon>
        <taxon>Vertebrata</taxon>
        <taxon>Euteleostomi</taxon>
        <taxon>Mammalia</taxon>
        <taxon>Eutheria</taxon>
        <taxon>Euarchontoglires</taxon>
        <taxon>Glires</taxon>
        <taxon>Rodentia</taxon>
        <taxon>Myomorpha</taxon>
        <taxon>Muroidea</taxon>
        <taxon>Muridae</taxon>
        <taxon>Murinae</taxon>
        <taxon>Rattus</taxon>
    </lineage>
</organism>
<dbReference type="EMBL" id="CH473980">
    <property type="protein sequence ID" value="EDM08365.1"/>
    <property type="molecule type" value="Genomic_DNA"/>
</dbReference>
<evidence type="ECO:0000313" key="2">
    <source>
        <dbReference type="Proteomes" id="UP000234681"/>
    </source>
</evidence>
<name>A6JBI8_RAT</name>
<evidence type="ECO:0000313" key="1">
    <source>
        <dbReference type="EMBL" id="EDM08365.1"/>
    </source>
</evidence>
<sequence length="39" mass="4040">MAAPRPAGDRATRLSAFAGIWWDSPQSESPAPVISASAL</sequence>
<dbReference type="AlphaFoldDB" id="A6JBI8"/>